<keyword evidence="2 5" id="KW-0889">Transcription antitermination</keyword>
<keyword evidence="9" id="KW-1185">Reference proteome</keyword>
<dbReference type="CDD" id="cd06091">
    <property type="entry name" value="KOW_NusG"/>
    <property type="match status" value="1"/>
</dbReference>
<evidence type="ECO:0000313" key="9">
    <source>
        <dbReference type="Proteomes" id="UP001473424"/>
    </source>
</evidence>
<dbReference type="SMART" id="SM00738">
    <property type="entry name" value="NGN"/>
    <property type="match status" value="1"/>
</dbReference>
<feature type="domain" description="NusG-like N-terminal" evidence="7">
    <location>
        <begin position="28"/>
        <end position="137"/>
    </location>
</feature>
<keyword evidence="4 5" id="KW-0804">Transcription</keyword>
<evidence type="ECO:0000256" key="1">
    <source>
        <dbReference type="ARBA" id="ARBA00022472"/>
    </source>
</evidence>
<comment type="function">
    <text evidence="5 6">Participates in transcription elongation, termination and antitermination.</text>
</comment>
<dbReference type="InterPro" id="IPR036735">
    <property type="entry name" value="NGN_dom_sf"/>
</dbReference>
<keyword evidence="1 5" id="KW-0806">Transcription termination</keyword>
<dbReference type="Gene3D" id="2.30.30.30">
    <property type="match status" value="1"/>
</dbReference>
<dbReference type="InterPro" id="IPR043425">
    <property type="entry name" value="NusG-like"/>
</dbReference>
<evidence type="ECO:0000256" key="3">
    <source>
        <dbReference type="ARBA" id="ARBA00023015"/>
    </source>
</evidence>
<dbReference type="Gene3D" id="3.30.70.940">
    <property type="entry name" value="NusG, N-terminal domain"/>
    <property type="match status" value="1"/>
</dbReference>
<accession>A0ABM8JPV5</accession>
<dbReference type="Proteomes" id="UP001473424">
    <property type="component" value="Chromosome"/>
</dbReference>
<evidence type="ECO:0000256" key="4">
    <source>
        <dbReference type="ARBA" id="ARBA00023163"/>
    </source>
</evidence>
<organism evidence="8 9">
    <name type="scientific">Spiroplasma ixodetis</name>
    <dbReference type="NCBI Taxonomy" id="2141"/>
    <lineage>
        <taxon>Bacteria</taxon>
        <taxon>Bacillati</taxon>
        <taxon>Mycoplasmatota</taxon>
        <taxon>Mollicutes</taxon>
        <taxon>Entomoplasmatales</taxon>
        <taxon>Spiroplasmataceae</taxon>
        <taxon>Spiroplasma</taxon>
    </lineage>
</organism>
<comment type="similarity">
    <text evidence="5 6">Belongs to the NusG family.</text>
</comment>
<dbReference type="HAMAP" id="MF_00948">
    <property type="entry name" value="NusG"/>
    <property type="match status" value="1"/>
</dbReference>
<dbReference type="InterPro" id="IPR008991">
    <property type="entry name" value="Translation_prot_SH3-like_sf"/>
</dbReference>
<evidence type="ECO:0000259" key="7">
    <source>
        <dbReference type="SMART" id="SM00738"/>
    </source>
</evidence>
<dbReference type="InterPro" id="IPR047050">
    <property type="entry name" value="NGN"/>
</dbReference>
<gene>
    <name evidence="5 8" type="primary">nusG</name>
    <name evidence="8" type="ORF">SAP269_19490</name>
</gene>
<dbReference type="EMBL" id="AP028955">
    <property type="protein sequence ID" value="BET39360.1"/>
    <property type="molecule type" value="Genomic_DNA"/>
</dbReference>
<dbReference type="SUPFAM" id="SSF50104">
    <property type="entry name" value="Translation proteins SH3-like domain"/>
    <property type="match status" value="1"/>
</dbReference>
<protein>
    <recommendedName>
        <fullName evidence="5 6">Transcription termination/antitermination protein NusG</fullName>
    </recommendedName>
</protein>
<keyword evidence="3 5" id="KW-0805">Transcription regulation</keyword>
<sequence>MSERIKKETPLVKTTSLEETHKHRRIEQAQWYIVNCNKGHEDKVAADLKNKIEKKLNLKDNIFQVRVVKEAIPDKDKKITEKNIFPGYIFVHMILTEDTWYDIRNTTGINGFIGSSGKGVPPTPLSTKEVNEMLYRNSKNSSQPKVKETKKIIRDFELNDFVHITSGALQGREGQVIKLDEDKGVATVSVDMFGRQTEIKVEYDSCKKIKV</sequence>
<dbReference type="PANTHER" id="PTHR30265:SF2">
    <property type="entry name" value="TRANSCRIPTION TERMINATION_ANTITERMINATION PROTEIN NUSG"/>
    <property type="match status" value="1"/>
</dbReference>
<dbReference type="SUPFAM" id="SSF82679">
    <property type="entry name" value="N-utilization substance G protein NusG, N-terminal domain"/>
    <property type="match status" value="1"/>
</dbReference>
<dbReference type="InterPro" id="IPR014722">
    <property type="entry name" value="Rib_uL2_dom2"/>
</dbReference>
<dbReference type="CDD" id="cd09891">
    <property type="entry name" value="NGN_Bact_1"/>
    <property type="match status" value="1"/>
</dbReference>
<proteinExistence type="inferred from homology"/>
<evidence type="ECO:0000256" key="6">
    <source>
        <dbReference type="RuleBase" id="RU000538"/>
    </source>
</evidence>
<dbReference type="PRINTS" id="PR00338">
    <property type="entry name" value="NUSGTNSCPFCT"/>
</dbReference>
<dbReference type="Pfam" id="PF02357">
    <property type="entry name" value="NusG"/>
    <property type="match status" value="1"/>
</dbReference>
<reference evidence="9" key="1">
    <citation type="journal article" date="2024" name="FEMS Microbiol. Lett.">
        <title>Genomic insights into Spiroplasma endosymbionts that induce male-killing and protective phenotypes in the pea aphid.</title>
        <authorList>
            <person name="Arai H."/>
            <person name="Legeai F."/>
            <person name="Kageyama D."/>
            <person name="Sugio A."/>
            <person name="Simon J.C."/>
        </authorList>
    </citation>
    <scope>NUCLEOTIDE SEQUENCE [LARGE SCALE GENOMIC DNA]</scope>
    <source>
        <strain evidence="9">sAp269</strain>
    </source>
</reference>
<evidence type="ECO:0000256" key="2">
    <source>
        <dbReference type="ARBA" id="ARBA00022814"/>
    </source>
</evidence>
<dbReference type="InterPro" id="IPR006645">
    <property type="entry name" value="NGN-like_dom"/>
</dbReference>
<evidence type="ECO:0000256" key="5">
    <source>
        <dbReference type="HAMAP-Rule" id="MF_00948"/>
    </source>
</evidence>
<dbReference type="PANTHER" id="PTHR30265">
    <property type="entry name" value="RHO-INTERACTING TRANSCRIPTION TERMINATION FACTOR NUSG"/>
    <property type="match status" value="1"/>
</dbReference>
<name>A0ABM8JPV5_9MOLU</name>
<dbReference type="RefSeq" id="WP_353306173.1">
    <property type="nucleotide sequence ID" value="NZ_AP028955.1"/>
</dbReference>
<dbReference type="InterPro" id="IPR001062">
    <property type="entry name" value="Transcrpt_antiterm_NusG"/>
</dbReference>
<evidence type="ECO:0000313" key="8">
    <source>
        <dbReference type="EMBL" id="BET39360.1"/>
    </source>
</evidence>